<evidence type="ECO:0000313" key="1">
    <source>
        <dbReference type="EMBL" id="MBB5084018.1"/>
    </source>
</evidence>
<evidence type="ECO:0000313" key="2">
    <source>
        <dbReference type="Proteomes" id="UP000568380"/>
    </source>
</evidence>
<dbReference type="EMBL" id="JACHIN010000020">
    <property type="protein sequence ID" value="MBB5084018.1"/>
    <property type="molecule type" value="Genomic_DNA"/>
</dbReference>
<protein>
    <submittedName>
        <fullName evidence="1">Uncharacterized protein</fullName>
    </submittedName>
</protein>
<comment type="caution">
    <text evidence="1">The sequence shown here is derived from an EMBL/GenBank/DDBJ whole genome shotgun (WGS) entry which is preliminary data.</text>
</comment>
<dbReference type="Proteomes" id="UP000568380">
    <property type="component" value="Unassembled WGS sequence"/>
</dbReference>
<sequence>MKTLIAAIAVATISAGAPTPPPADRAYVCDSGIYYFNPLASTMNIMASGCTGPSGYGPATITLLSGVMSPPQTFSCRMASMLDGRVLGSSC</sequence>
<dbReference type="RefSeq" id="WP_184973603.1">
    <property type="nucleotide sequence ID" value="NZ_JACHIN010000020.1"/>
</dbReference>
<gene>
    <name evidence="1" type="ORF">HNR40_009526</name>
</gene>
<name>A0A7W8AFW0_9ACTN</name>
<organism evidence="1 2">
    <name type="scientific">Nonomuraea endophytica</name>
    <dbReference type="NCBI Taxonomy" id="714136"/>
    <lineage>
        <taxon>Bacteria</taxon>
        <taxon>Bacillati</taxon>
        <taxon>Actinomycetota</taxon>
        <taxon>Actinomycetes</taxon>
        <taxon>Streptosporangiales</taxon>
        <taxon>Streptosporangiaceae</taxon>
        <taxon>Nonomuraea</taxon>
    </lineage>
</organism>
<accession>A0A7W8AFW0</accession>
<proteinExistence type="predicted"/>
<dbReference type="AlphaFoldDB" id="A0A7W8AFW0"/>
<keyword evidence="2" id="KW-1185">Reference proteome</keyword>
<reference evidence="1 2" key="1">
    <citation type="submission" date="2020-08" db="EMBL/GenBank/DDBJ databases">
        <title>Genomic Encyclopedia of Type Strains, Phase IV (KMG-IV): sequencing the most valuable type-strain genomes for metagenomic binning, comparative biology and taxonomic classification.</title>
        <authorList>
            <person name="Goeker M."/>
        </authorList>
    </citation>
    <scope>NUCLEOTIDE SEQUENCE [LARGE SCALE GENOMIC DNA]</scope>
    <source>
        <strain evidence="1 2">DSM 45385</strain>
    </source>
</reference>